<evidence type="ECO:0000313" key="1">
    <source>
        <dbReference type="EMBL" id="MCI25611.1"/>
    </source>
</evidence>
<keyword evidence="2" id="KW-1185">Reference proteome</keyword>
<reference evidence="1 2" key="1">
    <citation type="journal article" date="2018" name="Front. Plant Sci.">
        <title>Red Clover (Trifolium pratense) and Zigzag Clover (T. medium) - A Picture of Genomic Similarities and Differences.</title>
        <authorList>
            <person name="Dluhosova J."/>
            <person name="Istvanek J."/>
            <person name="Nedelnik J."/>
            <person name="Repkova J."/>
        </authorList>
    </citation>
    <scope>NUCLEOTIDE SEQUENCE [LARGE SCALE GENOMIC DNA]</scope>
    <source>
        <strain evidence="2">cv. 10/8</strain>
        <tissue evidence="1">Leaf</tissue>
    </source>
</reference>
<dbReference type="EMBL" id="LXQA010148224">
    <property type="protein sequence ID" value="MCI25611.1"/>
    <property type="molecule type" value="Genomic_DNA"/>
</dbReference>
<evidence type="ECO:0000313" key="2">
    <source>
        <dbReference type="Proteomes" id="UP000265520"/>
    </source>
</evidence>
<protein>
    <submittedName>
        <fullName evidence="1">Uncharacterized protein</fullName>
    </submittedName>
</protein>
<proteinExistence type="predicted"/>
<sequence length="112" mass="12398">MGLKEFAVRVHKEKEKPDVSFLKLRSHAGRGMCRAGLNWQMLIPLFFSKPRRAQAGPRRAQSATNHTPIHFLTCAGLSPAHAGLNQQQSSSFFSSGHAGLRAVQAGRSWQNF</sequence>
<name>A0A392QMJ2_9FABA</name>
<dbReference type="Proteomes" id="UP000265520">
    <property type="component" value="Unassembled WGS sequence"/>
</dbReference>
<comment type="caution">
    <text evidence="1">The sequence shown here is derived from an EMBL/GenBank/DDBJ whole genome shotgun (WGS) entry which is preliminary data.</text>
</comment>
<dbReference type="AlphaFoldDB" id="A0A392QMJ2"/>
<feature type="non-terminal residue" evidence="1">
    <location>
        <position position="112"/>
    </location>
</feature>
<accession>A0A392QMJ2</accession>
<organism evidence="1 2">
    <name type="scientific">Trifolium medium</name>
    <dbReference type="NCBI Taxonomy" id="97028"/>
    <lineage>
        <taxon>Eukaryota</taxon>
        <taxon>Viridiplantae</taxon>
        <taxon>Streptophyta</taxon>
        <taxon>Embryophyta</taxon>
        <taxon>Tracheophyta</taxon>
        <taxon>Spermatophyta</taxon>
        <taxon>Magnoliopsida</taxon>
        <taxon>eudicotyledons</taxon>
        <taxon>Gunneridae</taxon>
        <taxon>Pentapetalae</taxon>
        <taxon>rosids</taxon>
        <taxon>fabids</taxon>
        <taxon>Fabales</taxon>
        <taxon>Fabaceae</taxon>
        <taxon>Papilionoideae</taxon>
        <taxon>50 kb inversion clade</taxon>
        <taxon>NPAAA clade</taxon>
        <taxon>Hologalegina</taxon>
        <taxon>IRL clade</taxon>
        <taxon>Trifolieae</taxon>
        <taxon>Trifolium</taxon>
    </lineage>
</organism>